<reference evidence="2 3" key="1">
    <citation type="journal article" date="2019" name="Nat. Med.">
        <title>A library of human gut bacterial isolates paired with longitudinal multiomics data enables mechanistic microbiome research.</title>
        <authorList>
            <person name="Poyet M."/>
            <person name="Groussin M."/>
            <person name="Gibbons S.M."/>
            <person name="Avila-Pacheco J."/>
            <person name="Jiang X."/>
            <person name="Kearney S.M."/>
            <person name="Perrotta A.R."/>
            <person name="Berdy B."/>
            <person name="Zhao S."/>
            <person name="Lieberman T.D."/>
            <person name="Swanson P.K."/>
            <person name="Smith M."/>
            <person name="Roesemann S."/>
            <person name="Alexander J.E."/>
            <person name="Rich S.A."/>
            <person name="Livny J."/>
            <person name="Vlamakis H."/>
            <person name="Clish C."/>
            <person name="Bullock K."/>
            <person name="Deik A."/>
            <person name="Scott J."/>
            <person name="Pierce K.A."/>
            <person name="Xavier R.J."/>
            <person name="Alm E.J."/>
        </authorList>
    </citation>
    <scope>NUCLEOTIDE SEQUENCE [LARGE SCALE GENOMIC DNA]</scope>
    <source>
        <strain evidence="2 3">BIOML-A3</strain>
    </source>
</reference>
<comment type="caution">
    <text evidence="2">The sequence shown here is derived from an EMBL/GenBank/DDBJ whole genome shotgun (WGS) entry which is preliminary data.</text>
</comment>
<feature type="signal peptide" evidence="1">
    <location>
        <begin position="1"/>
        <end position="19"/>
    </location>
</feature>
<dbReference type="EMBL" id="WKRA01000002">
    <property type="protein sequence ID" value="MSD14879.1"/>
    <property type="molecule type" value="Genomic_DNA"/>
</dbReference>
<evidence type="ECO:0008006" key="4">
    <source>
        <dbReference type="Google" id="ProtNLM"/>
    </source>
</evidence>
<dbReference type="PROSITE" id="PS51257">
    <property type="entry name" value="PROKAR_LIPOPROTEIN"/>
    <property type="match status" value="1"/>
</dbReference>
<evidence type="ECO:0000313" key="2">
    <source>
        <dbReference type="EMBL" id="MSD14879.1"/>
    </source>
</evidence>
<dbReference type="PANTHER" id="PTHR37841">
    <property type="entry name" value="GLR2918 PROTEIN"/>
    <property type="match status" value="1"/>
</dbReference>
<feature type="chain" id="PRO_5039526117" description="WG repeat-containing protein" evidence="1">
    <location>
        <begin position="20"/>
        <end position="451"/>
    </location>
</feature>
<dbReference type="Pfam" id="PF14903">
    <property type="entry name" value="WG_beta_rep"/>
    <property type="match status" value="2"/>
</dbReference>
<proteinExistence type="predicted"/>
<dbReference type="InterPro" id="IPR032774">
    <property type="entry name" value="WG_beta_rep"/>
</dbReference>
<sequence>MKKMLVILLNVFVAATMFTGCGKQDTSVLEKNDQESVSVSSEFEESVNSSGESDIVEDDFEGFNLDGYSYEAESNGFYIVSTYGTSLYGLVNSKGDIVIPAEYDEMKFGSNDRVLLKVEGKWGVYDTDGKEVLPFVYDDIAAGVHNYYVKQDGNDMVIDSAGNIVKQLDSGVIYDRMIGDLYLHGRIASNGNAVSNAFCDLNGNYDIKWAEYLEDAGLYRVYKSCEPGGDWETIDIVDENGNCLYEITNKAENEASYTAHILNSSKICSLERIEFGFAAQNSNSTSSNECYIYNLETQERSDTTYEDIGWVGCDEIYGRTSDRIDIFDLDGNLVNSFALTGYDKCVCVGEIFVVQYGETYRIYNETGEEITGGDRYLDYSVSSVDGKYIRIQDLSGQWGVLDKNGKEIIPFGYTDEYSYNGLEIKNESIVNGKLQILTGDDYGTLHLFVLE</sequence>
<name>A0A844DX76_EUBRA</name>
<dbReference type="Proteomes" id="UP000431304">
    <property type="component" value="Unassembled WGS sequence"/>
</dbReference>
<dbReference type="AlphaFoldDB" id="A0A844DX76"/>
<protein>
    <recommendedName>
        <fullName evidence="4">WG repeat-containing protein</fullName>
    </recommendedName>
</protein>
<dbReference type="PANTHER" id="PTHR37841:SF1">
    <property type="entry name" value="DUF3298 DOMAIN-CONTAINING PROTEIN"/>
    <property type="match status" value="1"/>
</dbReference>
<organism evidence="2 3">
    <name type="scientific">Eubacterium ramulus</name>
    <dbReference type="NCBI Taxonomy" id="39490"/>
    <lineage>
        <taxon>Bacteria</taxon>
        <taxon>Bacillati</taxon>
        <taxon>Bacillota</taxon>
        <taxon>Clostridia</taxon>
        <taxon>Eubacteriales</taxon>
        <taxon>Eubacteriaceae</taxon>
        <taxon>Eubacterium</taxon>
    </lineage>
</organism>
<evidence type="ECO:0000256" key="1">
    <source>
        <dbReference type="SAM" id="SignalP"/>
    </source>
</evidence>
<accession>A0A844DX76</accession>
<dbReference type="RefSeq" id="WP_154314201.1">
    <property type="nucleotide sequence ID" value="NZ_WKRA01000002.1"/>
</dbReference>
<evidence type="ECO:0000313" key="3">
    <source>
        <dbReference type="Proteomes" id="UP000431304"/>
    </source>
</evidence>
<gene>
    <name evidence="2" type="ORF">GKE72_02090</name>
</gene>
<keyword evidence="1" id="KW-0732">Signal</keyword>